<dbReference type="InterPro" id="IPR036162">
    <property type="entry name" value="Resolvase-like_N_sf"/>
</dbReference>
<accession>A0ABT8XJF9</accession>
<dbReference type="SUPFAM" id="SSF53041">
    <property type="entry name" value="Resolvase-like"/>
    <property type="match status" value="1"/>
</dbReference>
<dbReference type="Pfam" id="PF00239">
    <property type="entry name" value="Resolvase"/>
    <property type="match status" value="1"/>
</dbReference>
<dbReference type="InterPro" id="IPR011109">
    <property type="entry name" value="DNA_bind_recombinase_dom"/>
</dbReference>
<dbReference type="RefSeq" id="WP_244759786.1">
    <property type="nucleotide sequence ID" value="NZ_JALJCJ010000001.1"/>
</dbReference>
<dbReference type="Pfam" id="PF07508">
    <property type="entry name" value="Recombinase"/>
    <property type="match status" value="1"/>
</dbReference>
<keyword evidence="2" id="KW-0233">DNA recombination</keyword>
<protein>
    <submittedName>
        <fullName evidence="5">Recombinase family protein</fullName>
    </submittedName>
</protein>
<evidence type="ECO:0000256" key="2">
    <source>
        <dbReference type="ARBA" id="ARBA00023172"/>
    </source>
</evidence>
<feature type="domain" description="Recombinase" evidence="4">
    <location>
        <begin position="186"/>
        <end position="305"/>
    </location>
</feature>
<dbReference type="InterPro" id="IPR025827">
    <property type="entry name" value="Zn_ribbon_recom_dom"/>
</dbReference>
<dbReference type="Gene3D" id="3.90.1750.20">
    <property type="entry name" value="Putative Large Serine Recombinase, Chain B, Domain 2"/>
    <property type="match status" value="1"/>
</dbReference>
<evidence type="ECO:0000313" key="6">
    <source>
        <dbReference type="Proteomes" id="UP001177080"/>
    </source>
</evidence>
<dbReference type="InterPro" id="IPR050639">
    <property type="entry name" value="SSR_resolvase"/>
</dbReference>
<proteinExistence type="predicted"/>
<dbReference type="SMART" id="SM00857">
    <property type="entry name" value="Resolvase"/>
    <property type="match status" value="1"/>
</dbReference>
<evidence type="ECO:0000259" key="4">
    <source>
        <dbReference type="PROSITE" id="PS51737"/>
    </source>
</evidence>
<dbReference type="InterPro" id="IPR006119">
    <property type="entry name" value="Resolv_N"/>
</dbReference>
<dbReference type="Proteomes" id="UP001177080">
    <property type="component" value="Unassembled WGS sequence"/>
</dbReference>
<organism evidence="5 6">
    <name type="scientific">Shinella curvata</name>
    <dbReference type="NCBI Taxonomy" id="1817964"/>
    <lineage>
        <taxon>Bacteria</taxon>
        <taxon>Pseudomonadati</taxon>
        <taxon>Pseudomonadota</taxon>
        <taxon>Alphaproteobacteria</taxon>
        <taxon>Hyphomicrobiales</taxon>
        <taxon>Rhizobiaceae</taxon>
        <taxon>Shinella</taxon>
    </lineage>
</organism>
<dbReference type="Gene3D" id="3.40.50.1390">
    <property type="entry name" value="Resolvase, N-terminal catalytic domain"/>
    <property type="match status" value="1"/>
</dbReference>
<dbReference type="EMBL" id="WHSC02000009">
    <property type="protein sequence ID" value="MDO6123867.1"/>
    <property type="molecule type" value="Genomic_DNA"/>
</dbReference>
<keyword evidence="3" id="KW-0175">Coiled coil</keyword>
<evidence type="ECO:0000256" key="3">
    <source>
        <dbReference type="SAM" id="Coils"/>
    </source>
</evidence>
<dbReference type="Pfam" id="PF13408">
    <property type="entry name" value="Zn_ribbon_recom"/>
    <property type="match status" value="1"/>
</dbReference>
<comment type="caution">
    <text evidence="5">The sequence shown here is derived from an EMBL/GenBank/DDBJ whole genome shotgun (WGS) entry which is preliminary data.</text>
</comment>
<dbReference type="PANTHER" id="PTHR30461">
    <property type="entry name" value="DNA-INVERTASE FROM LAMBDOID PROPHAGE"/>
    <property type="match status" value="1"/>
</dbReference>
<dbReference type="CDD" id="cd00338">
    <property type="entry name" value="Ser_Recombinase"/>
    <property type="match status" value="1"/>
</dbReference>
<dbReference type="PANTHER" id="PTHR30461:SF2">
    <property type="entry name" value="SERINE RECOMBINASE PINE-RELATED"/>
    <property type="match status" value="1"/>
</dbReference>
<name>A0ABT8XJF9_9HYPH</name>
<sequence>MGTEDTNNSTFPIRAYSYVRMSTRKQLRGDSLRRQLERSKAFADEHSLLLDDSLQDLGVSAWKGRNFKTGALGRFLAMVENGQIPKGSYLLIESLDRLSREAVPDALTLFMAIINAGIVIVTLGEDRQVYSRDRLNGDWTKLIIGLAVMSRGHEESQTKSERISAVAKRKRELAREGKGHITSITPAWIDARRIDTSRYEFTLNHHAETVKAIYEMATRGLGATVIARKLNADGIPAFKSQDGWYQSVIKALLARQDVIGIFQPHRIVDGKRVPDGDPIAGYFPAAIDKDLFLQVQALRSNPGKPGRKGNTFANLFTGLCHCAHCGGPMTMKMSRVKGNENGRYLVCANYVRGHRCTDGNRHFRYEPLEAAIVDHVTEINLAETLHAARFDDTVREFDERIAELALQLEELRRKEQRLAQIIEDDNAPPDAVVDLLKARQSERKAVEAELRHQQAERQRRSIRHDSPMETCDLIGRLRDAWEQADDAARYDLRSEAHAAIREIITEIGFDSSDCSTTLIVENGIVVHRFAEDQASSRHQVWYAVPLMTMPAA</sequence>
<dbReference type="PROSITE" id="PS51737">
    <property type="entry name" value="RECOMBINASE_DNA_BIND"/>
    <property type="match status" value="1"/>
</dbReference>
<keyword evidence="1" id="KW-0238">DNA-binding</keyword>
<gene>
    <name evidence="5" type="ORF">GB928_021950</name>
</gene>
<evidence type="ECO:0000256" key="1">
    <source>
        <dbReference type="ARBA" id="ARBA00023125"/>
    </source>
</evidence>
<keyword evidence="6" id="KW-1185">Reference proteome</keyword>
<dbReference type="InterPro" id="IPR038109">
    <property type="entry name" value="DNA_bind_recomb_sf"/>
</dbReference>
<feature type="coiled-coil region" evidence="3">
    <location>
        <begin position="394"/>
        <end position="465"/>
    </location>
</feature>
<reference evidence="5" key="1">
    <citation type="submission" date="2022-04" db="EMBL/GenBank/DDBJ databases">
        <title>Shinella lacus sp. nov., a novel member of the genus Shinella from water.</title>
        <authorList>
            <person name="Deng Y."/>
        </authorList>
    </citation>
    <scope>NUCLEOTIDE SEQUENCE</scope>
    <source>
        <strain evidence="5">JCM 31239</strain>
    </source>
</reference>
<evidence type="ECO:0000313" key="5">
    <source>
        <dbReference type="EMBL" id="MDO6123867.1"/>
    </source>
</evidence>